<protein>
    <submittedName>
        <fullName evidence="2">Uncharacterized protein</fullName>
    </submittedName>
</protein>
<feature type="transmembrane region" description="Helical" evidence="1">
    <location>
        <begin position="193"/>
        <end position="215"/>
    </location>
</feature>
<accession>A0A060ZGW5</accession>
<feature type="transmembrane region" description="Helical" evidence="1">
    <location>
        <begin position="83"/>
        <end position="101"/>
    </location>
</feature>
<gene>
    <name evidence="2" type="ORF">GSONMT00007175001</name>
</gene>
<dbReference type="Proteomes" id="UP000193380">
    <property type="component" value="Unassembled WGS sequence"/>
</dbReference>
<sequence length="216" mass="23472">PVPLSVLVSVSSPVFCVRVSCVPVPLCWCQYVLSSSLCVGVSCVLVPLCVVSVCSLSLSLCWCQLCPWGLFTAVLYVGQTPPLLSLSLFSSFSFLLVFLIYPGPSGKTFQDLPSIRMETCQVSGQGEPAQGQGQVDLTEDLSKQLEDIISTYQEASEEPTEQEEVEEEALKEQVTKKSSAKDQKLEKKMLKSLGGFFSSSSLVLFSINSSCVIVYQ</sequence>
<keyword evidence="1" id="KW-0472">Membrane</keyword>
<dbReference type="PaxDb" id="8022-A0A060ZGW5"/>
<name>A0A060ZGW5_ONCMY</name>
<evidence type="ECO:0000256" key="1">
    <source>
        <dbReference type="SAM" id="Phobius"/>
    </source>
</evidence>
<reference evidence="2" key="2">
    <citation type="submission" date="2014-03" db="EMBL/GenBank/DDBJ databases">
        <authorList>
            <person name="Genoscope - CEA"/>
        </authorList>
    </citation>
    <scope>NUCLEOTIDE SEQUENCE</scope>
</reference>
<proteinExistence type="predicted"/>
<evidence type="ECO:0000313" key="2">
    <source>
        <dbReference type="EMBL" id="CDR00804.1"/>
    </source>
</evidence>
<reference evidence="2" key="1">
    <citation type="journal article" date="2014" name="Nat. Commun.">
        <title>The rainbow trout genome provides novel insights into evolution after whole-genome duplication in vertebrates.</title>
        <authorList>
            <person name="Berthelot C."/>
            <person name="Brunet F."/>
            <person name="Chalopin D."/>
            <person name="Juanchich A."/>
            <person name="Bernard M."/>
            <person name="Noel B."/>
            <person name="Bento P."/>
            <person name="Da Silva C."/>
            <person name="Labadie K."/>
            <person name="Alberti A."/>
            <person name="Aury J.M."/>
            <person name="Louis A."/>
            <person name="Dehais P."/>
            <person name="Bardou P."/>
            <person name="Montfort J."/>
            <person name="Klopp C."/>
            <person name="Cabau C."/>
            <person name="Gaspin C."/>
            <person name="Thorgaard G.H."/>
            <person name="Boussaha M."/>
            <person name="Quillet E."/>
            <person name="Guyomard R."/>
            <person name="Galiana D."/>
            <person name="Bobe J."/>
            <person name="Volff J.N."/>
            <person name="Genet C."/>
            <person name="Wincker P."/>
            <person name="Jaillon O."/>
            <person name="Roest Crollius H."/>
            <person name="Guiguen Y."/>
        </authorList>
    </citation>
    <scope>NUCLEOTIDE SEQUENCE [LARGE SCALE GENOMIC DNA]</scope>
</reference>
<organism evidence="2 3">
    <name type="scientific">Oncorhynchus mykiss</name>
    <name type="common">Rainbow trout</name>
    <name type="synonym">Salmo gairdneri</name>
    <dbReference type="NCBI Taxonomy" id="8022"/>
    <lineage>
        <taxon>Eukaryota</taxon>
        <taxon>Metazoa</taxon>
        <taxon>Chordata</taxon>
        <taxon>Craniata</taxon>
        <taxon>Vertebrata</taxon>
        <taxon>Euteleostomi</taxon>
        <taxon>Actinopterygii</taxon>
        <taxon>Neopterygii</taxon>
        <taxon>Teleostei</taxon>
        <taxon>Protacanthopterygii</taxon>
        <taxon>Salmoniformes</taxon>
        <taxon>Salmonidae</taxon>
        <taxon>Salmoninae</taxon>
        <taxon>Oncorhynchus</taxon>
    </lineage>
</organism>
<keyword evidence="1" id="KW-1133">Transmembrane helix</keyword>
<dbReference type="EMBL" id="FR961362">
    <property type="protein sequence ID" value="CDR00804.1"/>
    <property type="molecule type" value="Genomic_DNA"/>
</dbReference>
<feature type="transmembrane region" description="Helical" evidence="1">
    <location>
        <begin position="31"/>
        <end position="51"/>
    </location>
</feature>
<dbReference type="STRING" id="8022.A0A060ZGW5"/>
<evidence type="ECO:0000313" key="3">
    <source>
        <dbReference type="Proteomes" id="UP000193380"/>
    </source>
</evidence>
<dbReference type="AlphaFoldDB" id="A0A060ZGW5"/>
<feature type="non-terminal residue" evidence="2">
    <location>
        <position position="1"/>
    </location>
</feature>
<keyword evidence="1" id="KW-0812">Transmembrane</keyword>